<gene>
    <name evidence="1" type="ORF">L6452_43893</name>
</gene>
<dbReference type="EMBL" id="CM042064">
    <property type="protein sequence ID" value="KAI3665269.1"/>
    <property type="molecule type" value="Genomic_DNA"/>
</dbReference>
<dbReference type="Proteomes" id="UP001055879">
    <property type="component" value="Linkage Group LG18"/>
</dbReference>
<proteinExistence type="predicted"/>
<keyword evidence="2" id="KW-1185">Reference proteome</keyword>
<accession>A0ACB8XEJ2</accession>
<comment type="caution">
    <text evidence="1">The sequence shown here is derived from an EMBL/GenBank/DDBJ whole genome shotgun (WGS) entry which is preliminary data.</text>
</comment>
<reference evidence="2" key="1">
    <citation type="journal article" date="2022" name="Mol. Ecol. Resour.">
        <title>The genomes of chicory, endive, great burdock and yacon provide insights into Asteraceae palaeo-polyploidization history and plant inulin production.</title>
        <authorList>
            <person name="Fan W."/>
            <person name="Wang S."/>
            <person name="Wang H."/>
            <person name="Wang A."/>
            <person name="Jiang F."/>
            <person name="Liu H."/>
            <person name="Zhao H."/>
            <person name="Xu D."/>
            <person name="Zhang Y."/>
        </authorList>
    </citation>
    <scope>NUCLEOTIDE SEQUENCE [LARGE SCALE GENOMIC DNA]</scope>
    <source>
        <strain evidence="2">cv. Niubang</strain>
    </source>
</reference>
<evidence type="ECO:0000313" key="2">
    <source>
        <dbReference type="Proteomes" id="UP001055879"/>
    </source>
</evidence>
<name>A0ACB8XEJ2_ARCLA</name>
<evidence type="ECO:0000313" key="1">
    <source>
        <dbReference type="EMBL" id="KAI3665269.1"/>
    </source>
</evidence>
<organism evidence="1 2">
    <name type="scientific">Arctium lappa</name>
    <name type="common">Greater burdock</name>
    <name type="synonym">Lappa major</name>
    <dbReference type="NCBI Taxonomy" id="4217"/>
    <lineage>
        <taxon>Eukaryota</taxon>
        <taxon>Viridiplantae</taxon>
        <taxon>Streptophyta</taxon>
        <taxon>Embryophyta</taxon>
        <taxon>Tracheophyta</taxon>
        <taxon>Spermatophyta</taxon>
        <taxon>Magnoliopsida</taxon>
        <taxon>eudicotyledons</taxon>
        <taxon>Gunneridae</taxon>
        <taxon>Pentapetalae</taxon>
        <taxon>asterids</taxon>
        <taxon>campanulids</taxon>
        <taxon>Asterales</taxon>
        <taxon>Asteraceae</taxon>
        <taxon>Carduoideae</taxon>
        <taxon>Cardueae</taxon>
        <taxon>Arctiinae</taxon>
        <taxon>Arctium</taxon>
    </lineage>
</organism>
<protein>
    <submittedName>
        <fullName evidence="1">Uncharacterized protein</fullName>
    </submittedName>
</protein>
<sequence>MPLSRPLGELFGRGKSHAKKQSSTTFSSSHHNYYFHPTKRAQILCYAPLSITSTPLFLSHQFGLLKFLNELVK</sequence>
<reference evidence="1 2" key="2">
    <citation type="journal article" date="2022" name="Mol. Ecol. Resour.">
        <title>The genomes of chicory, endive, great burdock and yacon provide insights into Asteraceae paleo-polyploidization history and plant inulin production.</title>
        <authorList>
            <person name="Fan W."/>
            <person name="Wang S."/>
            <person name="Wang H."/>
            <person name="Wang A."/>
            <person name="Jiang F."/>
            <person name="Liu H."/>
            <person name="Zhao H."/>
            <person name="Xu D."/>
            <person name="Zhang Y."/>
        </authorList>
    </citation>
    <scope>NUCLEOTIDE SEQUENCE [LARGE SCALE GENOMIC DNA]</scope>
    <source>
        <strain evidence="2">cv. Niubang</strain>
    </source>
</reference>